<protein>
    <submittedName>
        <fullName evidence="1">Uncharacterized protein</fullName>
    </submittedName>
</protein>
<sequence length="82" mass="8805">MHGTDAGRRPFGRRGHFLGIGVRPFGLVTGVESQPGNVFAHALITNRDNSPNSVPANRGRMWLRRCESYVAAAVTPLTSCAA</sequence>
<evidence type="ECO:0000313" key="2">
    <source>
        <dbReference type="Proteomes" id="UP000552097"/>
    </source>
</evidence>
<gene>
    <name evidence="1" type="ORF">F4560_001119</name>
</gene>
<accession>A0A7W9HG59</accession>
<dbReference type="Proteomes" id="UP000552097">
    <property type="component" value="Unassembled WGS sequence"/>
</dbReference>
<reference evidence="1 2" key="1">
    <citation type="submission" date="2020-08" db="EMBL/GenBank/DDBJ databases">
        <title>Sequencing the genomes of 1000 actinobacteria strains.</title>
        <authorList>
            <person name="Klenk H.-P."/>
        </authorList>
    </citation>
    <scope>NUCLEOTIDE SEQUENCE [LARGE SCALE GENOMIC DNA]</scope>
    <source>
        <strain evidence="1 2">DSM 45486</strain>
    </source>
</reference>
<evidence type="ECO:0000313" key="1">
    <source>
        <dbReference type="EMBL" id="MBB5801351.1"/>
    </source>
</evidence>
<dbReference type="EMBL" id="JACHMO010000001">
    <property type="protein sequence ID" value="MBB5801351.1"/>
    <property type="molecule type" value="Genomic_DNA"/>
</dbReference>
<organism evidence="1 2">
    <name type="scientific">Saccharothrix ecbatanensis</name>
    <dbReference type="NCBI Taxonomy" id="1105145"/>
    <lineage>
        <taxon>Bacteria</taxon>
        <taxon>Bacillati</taxon>
        <taxon>Actinomycetota</taxon>
        <taxon>Actinomycetes</taxon>
        <taxon>Pseudonocardiales</taxon>
        <taxon>Pseudonocardiaceae</taxon>
        <taxon>Saccharothrix</taxon>
    </lineage>
</organism>
<comment type="caution">
    <text evidence="1">The sequence shown here is derived from an EMBL/GenBank/DDBJ whole genome shotgun (WGS) entry which is preliminary data.</text>
</comment>
<keyword evidence="2" id="KW-1185">Reference proteome</keyword>
<dbReference type="AlphaFoldDB" id="A0A7W9HG59"/>
<name>A0A7W9HG59_9PSEU</name>
<proteinExistence type="predicted"/>